<reference evidence="2 3" key="1">
    <citation type="journal article" date="2016" name="Sci. Rep.">
        <title>Metabolic traits of an uncultured archaeal lineage -MSBL1- from brine pools of the Red Sea.</title>
        <authorList>
            <person name="Mwirichia R."/>
            <person name="Alam I."/>
            <person name="Rashid M."/>
            <person name="Vinu M."/>
            <person name="Ba-Alawi W."/>
            <person name="Anthony Kamau A."/>
            <person name="Kamanda Ngugi D."/>
            <person name="Goker M."/>
            <person name="Klenk H.P."/>
            <person name="Bajic V."/>
            <person name="Stingl U."/>
        </authorList>
    </citation>
    <scope>NUCLEOTIDE SEQUENCE [LARGE SCALE GENOMIC DNA]</scope>
    <source>
        <strain evidence="2">SCGC-AAA259E19</strain>
    </source>
</reference>
<evidence type="ECO:0000256" key="1">
    <source>
        <dbReference type="SAM" id="MobiDB-lite"/>
    </source>
</evidence>
<organism evidence="2 3">
    <name type="scientific">candidate division MSBL1 archaeon SCGC-AAA259E19</name>
    <dbReference type="NCBI Taxonomy" id="1698264"/>
    <lineage>
        <taxon>Archaea</taxon>
        <taxon>Methanobacteriati</taxon>
        <taxon>Methanobacteriota</taxon>
        <taxon>candidate division MSBL1</taxon>
    </lineage>
</organism>
<sequence>MPPPSPIFIFFLQESKGGWRMSKFEAECPVEKCNFRKESHWKDVAKEGVILHMYGTDGKGHGSRGSRPEGSFEIEVEEVEGE</sequence>
<dbReference type="Proteomes" id="UP000070284">
    <property type="component" value="Unassembled WGS sequence"/>
</dbReference>
<dbReference type="EMBL" id="LHXO01000025">
    <property type="protein sequence ID" value="KXA95110.1"/>
    <property type="molecule type" value="Genomic_DNA"/>
</dbReference>
<feature type="region of interest" description="Disordered" evidence="1">
    <location>
        <begin position="55"/>
        <end position="82"/>
    </location>
</feature>
<accession>A0A133ULW1</accession>
<gene>
    <name evidence="2" type="ORF">AKJ65_02560</name>
</gene>
<dbReference type="AlphaFoldDB" id="A0A133ULW1"/>
<evidence type="ECO:0000313" key="2">
    <source>
        <dbReference type="EMBL" id="KXA95110.1"/>
    </source>
</evidence>
<feature type="compositionally biased region" description="Acidic residues" evidence="1">
    <location>
        <begin position="72"/>
        <end position="82"/>
    </location>
</feature>
<keyword evidence="3" id="KW-1185">Reference proteome</keyword>
<proteinExistence type="predicted"/>
<protein>
    <submittedName>
        <fullName evidence="2">Uncharacterized protein</fullName>
    </submittedName>
</protein>
<name>A0A133ULW1_9EURY</name>
<comment type="caution">
    <text evidence="2">The sequence shown here is derived from an EMBL/GenBank/DDBJ whole genome shotgun (WGS) entry which is preliminary data.</text>
</comment>
<evidence type="ECO:0000313" key="3">
    <source>
        <dbReference type="Proteomes" id="UP000070284"/>
    </source>
</evidence>